<sequence length="390" mass="46423">MEHLTCDQNVALSGDSVIDHFGQIRTIKQYFDALYGKIRHVLEGSDTENLHNCIYHYQLDITSLLEKTGLLIKTIDEGKLPLKARKKYRYVLWVVIKRSFRFIELIKSRYPDYFDRNMAIPQILYPFYMTKILKRWFNIKKSLQHNKIDPGLIDVLNGFFNVGKNGVMDRKMTWQDLSYLDIVSSEVSWITDKGKTVEYRQDILQNLFRLNFNHPSFFSYYVRYMHNQIQGVDTYLQERREWLDYRRNLSAFIVCRDICYDDSMKDIRTQLMEYVIEQIRYVKKKEKLHRSTIFGKLGRAVYPYYFHVSLTVSQLIFLFRLFTETGVVIVRHRKDLNEFLVNHVGTTRKDNISIGSIRSKYTRPDKDVVNKVSAVLISMLNLLNAKYKTK</sequence>
<organism evidence="1 2">
    <name type="scientific">Olivibacter oleidegradans</name>
    <dbReference type="NCBI Taxonomy" id="760123"/>
    <lineage>
        <taxon>Bacteria</taxon>
        <taxon>Pseudomonadati</taxon>
        <taxon>Bacteroidota</taxon>
        <taxon>Sphingobacteriia</taxon>
        <taxon>Sphingobacteriales</taxon>
        <taxon>Sphingobacteriaceae</taxon>
        <taxon>Olivibacter</taxon>
    </lineage>
</organism>
<dbReference type="RefSeq" id="WP_130857497.1">
    <property type="nucleotide sequence ID" value="NZ_JBHLWO010000002.1"/>
</dbReference>
<proteinExistence type="predicted"/>
<name>A0ABV6HL56_9SPHI</name>
<keyword evidence="2" id="KW-1185">Reference proteome</keyword>
<gene>
    <name evidence="1" type="ORF">ACFFI0_10220</name>
</gene>
<evidence type="ECO:0000313" key="2">
    <source>
        <dbReference type="Proteomes" id="UP001589774"/>
    </source>
</evidence>
<comment type="caution">
    <text evidence="1">The sequence shown here is derived from an EMBL/GenBank/DDBJ whole genome shotgun (WGS) entry which is preliminary data.</text>
</comment>
<protein>
    <submittedName>
        <fullName evidence="1">Uncharacterized protein</fullName>
    </submittedName>
</protein>
<reference evidence="1 2" key="1">
    <citation type="submission" date="2024-09" db="EMBL/GenBank/DDBJ databases">
        <authorList>
            <person name="Sun Q."/>
            <person name="Mori K."/>
        </authorList>
    </citation>
    <scope>NUCLEOTIDE SEQUENCE [LARGE SCALE GENOMIC DNA]</scope>
    <source>
        <strain evidence="1 2">CCM 7765</strain>
    </source>
</reference>
<dbReference type="EMBL" id="JBHLWO010000002">
    <property type="protein sequence ID" value="MFC0318688.1"/>
    <property type="molecule type" value="Genomic_DNA"/>
</dbReference>
<dbReference type="Proteomes" id="UP001589774">
    <property type="component" value="Unassembled WGS sequence"/>
</dbReference>
<evidence type="ECO:0000313" key="1">
    <source>
        <dbReference type="EMBL" id="MFC0318688.1"/>
    </source>
</evidence>
<accession>A0ABV6HL56</accession>